<dbReference type="SUPFAM" id="SSF56349">
    <property type="entry name" value="DNA breaking-rejoining enzymes"/>
    <property type="match status" value="1"/>
</dbReference>
<evidence type="ECO:0000256" key="1">
    <source>
        <dbReference type="ARBA" id="ARBA00008857"/>
    </source>
</evidence>
<keyword evidence="2" id="KW-0238">DNA-binding</keyword>
<dbReference type="STRING" id="338188.ERS852397_01424"/>
<protein>
    <submittedName>
        <fullName evidence="5">Site-specific recombinase XerD</fullName>
    </submittedName>
</protein>
<dbReference type="AlphaFoldDB" id="A0A174CHD3"/>
<evidence type="ECO:0000259" key="4">
    <source>
        <dbReference type="PROSITE" id="PS51898"/>
    </source>
</evidence>
<reference evidence="5 6" key="1">
    <citation type="submission" date="2015-09" db="EMBL/GenBank/DDBJ databases">
        <authorList>
            <consortium name="Pathogen Informatics"/>
        </authorList>
    </citation>
    <scope>NUCLEOTIDE SEQUENCE [LARGE SCALE GENOMIC DNA]</scope>
    <source>
        <strain evidence="5 6">2789STDY5608840</strain>
    </source>
</reference>
<feature type="domain" description="Tyr recombinase" evidence="4">
    <location>
        <begin position="218"/>
        <end position="391"/>
    </location>
</feature>
<evidence type="ECO:0000313" key="5">
    <source>
        <dbReference type="EMBL" id="CUO12981.1"/>
    </source>
</evidence>
<dbReference type="Pfam" id="PF13102">
    <property type="entry name" value="Phage_int_SAM_5"/>
    <property type="match status" value="1"/>
</dbReference>
<dbReference type="Gene3D" id="1.10.443.10">
    <property type="entry name" value="Intergrase catalytic core"/>
    <property type="match status" value="1"/>
</dbReference>
<dbReference type="EMBL" id="CYZH01000006">
    <property type="protein sequence ID" value="CUO12981.1"/>
    <property type="molecule type" value="Genomic_DNA"/>
</dbReference>
<evidence type="ECO:0000313" key="6">
    <source>
        <dbReference type="Proteomes" id="UP000095517"/>
    </source>
</evidence>
<evidence type="ECO:0000256" key="2">
    <source>
        <dbReference type="ARBA" id="ARBA00023125"/>
    </source>
</evidence>
<dbReference type="InterPro" id="IPR010998">
    <property type="entry name" value="Integrase_recombinase_N"/>
</dbReference>
<dbReference type="GO" id="GO:0003677">
    <property type="term" value="F:DNA binding"/>
    <property type="evidence" value="ECO:0007669"/>
    <property type="project" value="UniProtKB-KW"/>
</dbReference>
<dbReference type="InterPro" id="IPR025269">
    <property type="entry name" value="SAM-like_dom"/>
</dbReference>
<dbReference type="CDD" id="cd01185">
    <property type="entry name" value="INTN1_C_like"/>
    <property type="match status" value="1"/>
</dbReference>
<dbReference type="GO" id="GO:0006310">
    <property type="term" value="P:DNA recombination"/>
    <property type="evidence" value="ECO:0007669"/>
    <property type="project" value="UniProtKB-KW"/>
</dbReference>
<dbReference type="Pfam" id="PF00589">
    <property type="entry name" value="Phage_integrase"/>
    <property type="match status" value="1"/>
</dbReference>
<accession>A0A174CHD3</accession>
<dbReference type="Gene3D" id="1.10.150.130">
    <property type="match status" value="1"/>
</dbReference>
<dbReference type="InterPro" id="IPR013762">
    <property type="entry name" value="Integrase-like_cat_sf"/>
</dbReference>
<sequence length="391" mass="44813">MRSTFKVLFYTKNQSIKNGRVPVMGRITINGTTASFSCKCDIPLSLWDAKGNCAKGKSEEARRLNRELENIKVRIGKHYQYICDHDTFVTAKKVYDCYTGLGEEIHSLVEIFNIKIQDYRNQIGKTKAKGTYEGLVCESRCLQCYLKDKMGTDDVPLMSLDIDFIKNYYNWMLSVRGLAKSTAFERINTLKWLMYLAMDEGWIHKHPFKKFECKPEYRKRPFLSEDDLQRVIHVKLNYKRQQAIRDMFVFMCFSGLAHADLKALSYKNVYTDSDGGVWLIGNRVKTKAAYVVKLLPIAVELIERYKGDDKFKDSPDKVFPVGNLGCMEGSLKRIGEKAECSIRLSPHLARHTFATLALSKGMPLETLQKVLGHKTIISTQVYAGADQSKNR</sequence>
<dbReference type="InterPro" id="IPR035386">
    <property type="entry name" value="Arm-DNA-bind_5"/>
</dbReference>
<dbReference type="PANTHER" id="PTHR30349:SF64">
    <property type="entry name" value="PROPHAGE INTEGRASE INTD-RELATED"/>
    <property type="match status" value="1"/>
</dbReference>
<dbReference type="InterPro" id="IPR050090">
    <property type="entry name" value="Tyrosine_recombinase_XerCD"/>
</dbReference>
<comment type="similarity">
    <text evidence="1">Belongs to the 'phage' integrase family.</text>
</comment>
<dbReference type="InterPro" id="IPR011010">
    <property type="entry name" value="DNA_brk_join_enz"/>
</dbReference>
<dbReference type="InterPro" id="IPR002104">
    <property type="entry name" value="Integrase_catalytic"/>
</dbReference>
<dbReference type="Pfam" id="PF17293">
    <property type="entry name" value="Arm-DNA-bind_5"/>
    <property type="match status" value="1"/>
</dbReference>
<dbReference type="PROSITE" id="PS51898">
    <property type="entry name" value="TYR_RECOMBINASE"/>
    <property type="match status" value="1"/>
</dbReference>
<dbReference type="PANTHER" id="PTHR30349">
    <property type="entry name" value="PHAGE INTEGRASE-RELATED"/>
    <property type="match status" value="1"/>
</dbReference>
<proteinExistence type="inferred from homology"/>
<gene>
    <name evidence="5" type="primary">xerC_1</name>
    <name evidence="5" type="ORF">ERS852397_01424</name>
</gene>
<dbReference type="Proteomes" id="UP000095517">
    <property type="component" value="Unassembled WGS sequence"/>
</dbReference>
<keyword evidence="3" id="KW-0233">DNA recombination</keyword>
<organism evidence="5 6">
    <name type="scientific">Bacteroides finegoldii</name>
    <dbReference type="NCBI Taxonomy" id="338188"/>
    <lineage>
        <taxon>Bacteria</taxon>
        <taxon>Pseudomonadati</taxon>
        <taxon>Bacteroidota</taxon>
        <taxon>Bacteroidia</taxon>
        <taxon>Bacteroidales</taxon>
        <taxon>Bacteroidaceae</taxon>
        <taxon>Bacteroides</taxon>
    </lineage>
</organism>
<dbReference type="GO" id="GO:0015074">
    <property type="term" value="P:DNA integration"/>
    <property type="evidence" value="ECO:0007669"/>
    <property type="project" value="InterPro"/>
</dbReference>
<evidence type="ECO:0000256" key="3">
    <source>
        <dbReference type="ARBA" id="ARBA00023172"/>
    </source>
</evidence>
<name>A0A174CHD3_9BACE</name>